<organism evidence="2 3">
    <name type="scientific">Nannocystis pusilla</name>
    <dbReference type="NCBI Taxonomy" id="889268"/>
    <lineage>
        <taxon>Bacteria</taxon>
        <taxon>Pseudomonadati</taxon>
        <taxon>Myxococcota</taxon>
        <taxon>Polyangia</taxon>
        <taxon>Nannocystales</taxon>
        <taxon>Nannocystaceae</taxon>
        <taxon>Nannocystis</taxon>
    </lineage>
</organism>
<feature type="region of interest" description="Disordered" evidence="1">
    <location>
        <begin position="63"/>
        <end position="102"/>
    </location>
</feature>
<accession>A0A9X3IXH4</accession>
<dbReference type="AlphaFoldDB" id="A0A9X3IXH4"/>
<evidence type="ECO:0000313" key="2">
    <source>
        <dbReference type="EMBL" id="MCY1006985.1"/>
    </source>
</evidence>
<evidence type="ECO:0000256" key="1">
    <source>
        <dbReference type="SAM" id="MobiDB-lite"/>
    </source>
</evidence>
<dbReference type="EMBL" id="JAPNKE010000002">
    <property type="protein sequence ID" value="MCY1006985.1"/>
    <property type="molecule type" value="Genomic_DNA"/>
</dbReference>
<dbReference type="RefSeq" id="WP_267778880.1">
    <property type="nucleotide sequence ID" value="NZ_JAPNKE010000002.1"/>
</dbReference>
<gene>
    <name evidence="2" type="ORF">OV079_15750</name>
</gene>
<reference evidence="2" key="1">
    <citation type="submission" date="2022-11" db="EMBL/GenBank/DDBJ databases">
        <title>Minimal conservation of predation-associated metabolite biosynthetic gene clusters underscores biosynthetic potential of Myxococcota including descriptions for ten novel species: Archangium lansinium sp. nov., Myxococcus landrumus sp. nov., Nannocystis bai.</title>
        <authorList>
            <person name="Ahearne A."/>
            <person name="Stevens C."/>
            <person name="Phillips K."/>
        </authorList>
    </citation>
    <scope>NUCLEOTIDE SEQUENCE</scope>
    <source>
        <strain evidence="2">Na p29</strain>
    </source>
</reference>
<protein>
    <submittedName>
        <fullName evidence="2">Uncharacterized protein</fullName>
    </submittedName>
</protein>
<keyword evidence="3" id="KW-1185">Reference proteome</keyword>
<evidence type="ECO:0000313" key="3">
    <source>
        <dbReference type="Proteomes" id="UP001150924"/>
    </source>
</evidence>
<dbReference type="Proteomes" id="UP001150924">
    <property type="component" value="Unassembled WGS sequence"/>
</dbReference>
<comment type="caution">
    <text evidence="2">The sequence shown here is derived from an EMBL/GenBank/DDBJ whole genome shotgun (WGS) entry which is preliminary data.</text>
</comment>
<name>A0A9X3IXH4_9BACT</name>
<proteinExistence type="predicted"/>
<sequence>MRSAIACCSVADLASATCCVTASAWRTMSSRRCSAASDSVCWTAACCAWTSSSAIASSPIVTSSTSTSYTRIPFSSKRRPGRLPSSPATPRITSRRIATESA</sequence>